<evidence type="ECO:0000313" key="1">
    <source>
        <dbReference type="EMBL" id="PWD69584.1"/>
    </source>
</evidence>
<dbReference type="Proteomes" id="UP000245055">
    <property type="component" value="Unassembled WGS sequence"/>
</dbReference>
<dbReference type="RefSeq" id="WP_103415769.1">
    <property type="nucleotide sequence ID" value="NZ_CP031560.1"/>
</dbReference>
<accession>A0AAX1C166</accession>
<organism evidence="1 2">
    <name type="scientific">Dickeya dianthicola</name>
    <dbReference type="NCBI Taxonomy" id="204039"/>
    <lineage>
        <taxon>Bacteria</taxon>
        <taxon>Pseudomonadati</taxon>
        <taxon>Pseudomonadota</taxon>
        <taxon>Gammaproteobacteria</taxon>
        <taxon>Enterobacterales</taxon>
        <taxon>Pectobacteriaceae</taxon>
        <taxon>Dickeya</taxon>
    </lineage>
</organism>
<dbReference type="EMBL" id="QESZ01000035">
    <property type="protein sequence ID" value="PWD69584.1"/>
    <property type="molecule type" value="Genomic_DNA"/>
</dbReference>
<evidence type="ECO:0000313" key="2">
    <source>
        <dbReference type="Proteomes" id="UP000245055"/>
    </source>
</evidence>
<dbReference type="NCBIfam" id="NF041743">
    <property type="entry name" value="RdrA"/>
    <property type="match status" value="1"/>
</dbReference>
<evidence type="ECO:0008006" key="3">
    <source>
        <dbReference type="Google" id="ProtNLM"/>
    </source>
</evidence>
<name>A0AAX1C166_9GAMM</name>
<gene>
    <name evidence="1" type="ORF">DF213_20090</name>
</gene>
<protein>
    <recommendedName>
        <fullName evidence="3">ATP-binding protein</fullName>
    </recommendedName>
</protein>
<dbReference type="AlphaFoldDB" id="A0AAX1C166"/>
<dbReference type="GeneID" id="49320111"/>
<comment type="caution">
    <text evidence="1">The sequence shown here is derived from an EMBL/GenBank/DDBJ whole genome shotgun (WGS) entry which is preliminary data.</text>
</comment>
<reference evidence="1 2" key="1">
    <citation type="submission" date="2018-05" db="EMBL/GenBank/DDBJ databases">
        <title>Genomic diversity of pathogens causing Blackleg of Potato in Pakistan.</title>
        <authorList>
            <person name="Sarfraz S."/>
            <person name="Riaz K."/>
            <person name="Oulghazi S."/>
            <person name="Cigna J."/>
            <person name="Sahi S.T."/>
            <person name="Khan S.H."/>
            <person name="Hameed A."/>
            <person name="Faure D."/>
        </authorList>
    </citation>
    <scope>NUCLEOTIDE SEQUENCE [LARGE SCALE GENOMIC DNA]</scope>
    <source>
        <strain evidence="1 2">SS70</strain>
    </source>
</reference>
<sequence length="824" mass="95225">MDKIVFNLDWDEYESDFLEETSAEVSGLWQQQACSHLAEKLNEMGLAARKYKQRFCYENHLDIKLSCYHHAIFISGERGAGKTVFLRNVKNIWERESKYAESKPNLYFIDTIDPTLLDIDDRFAEVIVASVYAAVEKKLGLADNQKCQGKDYKDKFFQILQKISHALGSASEFGELRGIDRIQKYRSGIHLERYFHQFLIASVNLLGCDALVLPIDDVDMKIDNAFGVLDDIRRLLSCPLILPIVSGDDDLYSHTVTMEFEGVLAAKKDASNFIQGQESAKKLSSAYLTKVFPTHDRIPLQPIHQLLPGLTIQCRKKSKEISYDDYQKRVMGFFYTFCRDVEYRKLSVVSNKGQWLQPQNARELVQLIRLFRPDEIEHSGIQNDKQKNKQKKLWQCFKRLAEIKRAGQALADAISFLYINEVESLENVSLHNLISFNPILQSKSYSWGRYDYYAIQNDARAKVNIKCTPHEEAQTTTSRSHEAHVDILLKRPFSGGNRFCFFKYKKDDINILKVKFPLLSGDNSREIGKTESRQEQGKVVSIINRDNRINMLWEMPPIDFKKFYFENNNEGGERSEGSEGNIKKLKLIYSFSENKGRYEVIFGRAFEMLFWSILFVTESIECVDGGKRVFEGVFERYPFYSYLIFDADDIGVGEYPVVKDSDCGLVGELSKWIGENKGKVNGFKGRNLIPLMSEVFFNVFSQIYRMKVEPDFDISDEYLPDIARRFEYIFMNSLLCCMKIDRIMHIDVAVRDASEKLKSRTMFLDSNENLKKNIEGILELKNEHFINKEGNTLSDIGTFLEVMWCHPIFQLPYGAGSCCKIKNN</sequence>
<proteinExistence type="predicted"/>